<keyword evidence="4" id="KW-1185">Reference proteome</keyword>
<feature type="compositionally biased region" description="Basic and acidic residues" evidence="1">
    <location>
        <begin position="31"/>
        <end position="44"/>
    </location>
</feature>
<dbReference type="PANTHER" id="PTHR46177:SF1">
    <property type="entry name" value="INTEGRASE CATALYTIC DOMAIN-CONTAINING PROTEIN"/>
    <property type="match status" value="1"/>
</dbReference>
<feature type="compositionally biased region" description="Polar residues" evidence="1">
    <location>
        <begin position="1"/>
        <end position="24"/>
    </location>
</feature>
<gene>
    <name evidence="3" type="ORF">M422DRAFT_179437</name>
</gene>
<dbReference type="InterPro" id="IPR058913">
    <property type="entry name" value="Integrase_dom_put"/>
</dbReference>
<evidence type="ECO:0000259" key="2">
    <source>
        <dbReference type="Pfam" id="PF24764"/>
    </source>
</evidence>
<dbReference type="Pfam" id="PF24764">
    <property type="entry name" value="rva_4"/>
    <property type="match status" value="1"/>
</dbReference>
<sequence>MSSREFVEGSSTSYELSPSRSPSPADTPVDNNDHNRNPEGKNQHPDCPQADDESIYQILLQYHRQGVTNKTTLSKLLKTAHNITMSPTTVARHLRRFNLRSSALTTRTLPESVRRQLILDELDKDPRSQKGPATIKDSIREATGTHLSRDYIAAEMRCLDPQGFAIHQPGTRKVRQSKLVVLGPHYEWSGDGHDKLLEIGFPIWGIRDVWTGVWLGLWVLPNNRLKIVIGYIYLLLIEKLGGMPVQTTTDCGSETGRVFGIAYALREVFSPDLEGLPAHRFLKSVHNTTIERGWLQLRLQWGDNVKDIWDEGVTIYDPTDARQYLLVQWLWPKLIQQKLDSLLTRFNNHTVRKHKVKFHPSGISPNLAMALHAEYGGKNCLQSVPKDIVKEMKEHLGGQELLEFVDREYAERAQAVFDSLNICNLSLTNVWYIFRDMLPLI</sequence>
<protein>
    <recommendedName>
        <fullName evidence="2">Integrase core domain-containing protein</fullName>
    </recommendedName>
</protein>
<organism evidence="3 4">
    <name type="scientific">Sphaerobolus stellatus (strain SS14)</name>
    <dbReference type="NCBI Taxonomy" id="990650"/>
    <lineage>
        <taxon>Eukaryota</taxon>
        <taxon>Fungi</taxon>
        <taxon>Dikarya</taxon>
        <taxon>Basidiomycota</taxon>
        <taxon>Agaricomycotina</taxon>
        <taxon>Agaricomycetes</taxon>
        <taxon>Phallomycetidae</taxon>
        <taxon>Geastrales</taxon>
        <taxon>Sphaerobolaceae</taxon>
        <taxon>Sphaerobolus</taxon>
    </lineage>
</organism>
<accession>A0A0C9VGH9</accession>
<dbReference type="EMBL" id="KN837178">
    <property type="protein sequence ID" value="KIJ36436.1"/>
    <property type="molecule type" value="Genomic_DNA"/>
</dbReference>
<dbReference type="HOGENOM" id="CLU_039761_0_1_1"/>
<evidence type="ECO:0000313" key="3">
    <source>
        <dbReference type="EMBL" id="KIJ36436.1"/>
    </source>
</evidence>
<dbReference type="AlphaFoldDB" id="A0A0C9VGH9"/>
<evidence type="ECO:0000313" key="4">
    <source>
        <dbReference type="Proteomes" id="UP000054279"/>
    </source>
</evidence>
<dbReference type="PANTHER" id="PTHR46177">
    <property type="entry name" value="INTEGRASE CATALYTIC DOMAIN-CONTAINING PROTEIN"/>
    <property type="match status" value="1"/>
</dbReference>
<reference evidence="3 4" key="1">
    <citation type="submission" date="2014-06" db="EMBL/GenBank/DDBJ databases">
        <title>Evolutionary Origins and Diversification of the Mycorrhizal Mutualists.</title>
        <authorList>
            <consortium name="DOE Joint Genome Institute"/>
            <consortium name="Mycorrhizal Genomics Consortium"/>
            <person name="Kohler A."/>
            <person name="Kuo A."/>
            <person name="Nagy L.G."/>
            <person name="Floudas D."/>
            <person name="Copeland A."/>
            <person name="Barry K.W."/>
            <person name="Cichocki N."/>
            <person name="Veneault-Fourrey C."/>
            <person name="LaButti K."/>
            <person name="Lindquist E.A."/>
            <person name="Lipzen A."/>
            <person name="Lundell T."/>
            <person name="Morin E."/>
            <person name="Murat C."/>
            <person name="Riley R."/>
            <person name="Ohm R."/>
            <person name="Sun H."/>
            <person name="Tunlid A."/>
            <person name="Henrissat B."/>
            <person name="Grigoriev I.V."/>
            <person name="Hibbett D.S."/>
            <person name="Martin F."/>
        </authorList>
    </citation>
    <scope>NUCLEOTIDE SEQUENCE [LARGE SCALE GENOMIC DNA]</scope>
    <source>
        <strain evidence="3 4">SS14</strain>
    </source>
</reference>
<feature type="domain" description="Integrase core" evidence="2">
    <location>
        <begin position="181"/>
        <end position="356"/>
    </location>
</feature>
<feature type="region of interest" description="Disordered" evidence="1">
    <location>
        <begin position="1"/>
        <end position="50"/>
    </location>
</feature>
<name>A0A0C9VGH9_SPHS4</name>
<evidence type="ECO:0000256" key="1">
    <source>
        <dbReference type="SAM" id="MobiDB-lite"/>
    </source>
</evidence>
<proteinExistence type="predicted"/>
<dbReference type="Proteomes" id="UP000054279">
    <property type="component" value="Unassembled WGS sequence"/>
</dbReference>
<dbReference type="OrthoDB" id="5392716at2759"/>